<gene>
    <name evidence="1" type="ORF">L195_g043159</name>
</gene>
<reference evidence="1 2" key="1">
    <citation type="journal article" date="2014" name="Am. J. Bot.">
        <title>Genome assembly and annotation for red clover (Trifolium pratense; Fabaceae).</title>
        <authorList>
            <person name="Istvanek J."/>
            <person name="Jaros M."/>
            <person name="Krenek A."/>
            <person name="Repkova J."/>
        </authorList>
    </citation>
    <scope>NUCLEOTIDE SEQUENCE [LARGE SCALE GENOMIC DNA]</scope>
    <source>
        <strain evidence="2">cv. Tatra</strain>
        <tissue evidence="1">Young leaves</tissue>
    </source>
</reference>
<feature type="non-terminal residue" evidence="1">
    <location>
        <position position="65"/>
    </location>
</feature>
<organism evidence="1 2">
    <name type="scientific">Trifolium pratense</name>
    <name type="common">Red clover</name>
    <dbReference type="NCBI Taxonomy" id="57577"/>
    <lineage>
        <taxon>Eukaryota</taxon>
        <taxon>Viridiplantae</taxon>
        <taxon>Streptophyta</taxon>
        <taxon>Embryophyta</taxon>
        <taxon>Tracheophyta</taxon>
        <taxon>Spermatophyta</taxon>
        <taxon>Magnoliopsida</taxon>
        <taxon>eudicotyledons</taxon>
        <taxon>Gunneridae</taxon>
        <taxon>Pentapetalae</taxon>
        <taxon>rosids</taxon>
        <taxon>fabids</taxon>
        <taxon>Fabales</taxon>
        <taxon>Fabaceae</taxon>
        <taxon>Papilionoideae</taxon>
        <taxon>50 kb inversion clade</taxon>
        <taxon>NPAAA clade</taxon>
        <taxon>Hologalegina</taxon>
        <taxon>IRL clade</taxon>
        <taxon>Trifolieae</taxon>
        <taxon>Trifolium</taxon>
    </lineage>
</organism>
<sequence length="65" mass="6894">MGTQTELCHLGFLSNSWREVGNNENEYTYAGGIAAKCFVVVLAAVGAHECGSEIGKQNFVAESIA</sequence>
<evidence type="ECO:0000313" key="2">
    <source>
        <dbReference type="Proteomes" id="UP000236291"/>
    </source>
</evidence>
<accession>A0A2K3M8G2</accession>
<evidence type="ECO:0000313" key="1">
    <source>
        <dbReference type="EMBL" id="PNX87074.1"/>
    </source>
</evidence>
<dbReference type="EMBL" id="ASHM01052914">
    <property type="protein sequence ID" value="PNX87074.1"/>
    <property type="molecule type" value="Genomic_DNA"/>
</dbReference>
<protein>
    <submittedName>
        <fullName evidence="1">Uncharacterized protein</fullName>
    </submittedName>
</protein>
<dbReference type="Proteomes" id="UP000236291">
    <property type="component" value="Unassembled WGS sequence"/>
</dbReference>
<name>A0A2K3M8G2_TRIPR</name>
<comment type="caution">
    <text evidence="1">The sequence shown here is derived from an EMBL/GenBank/DDBJ whole genome shotgun (WGS) entry which is preliminary data.</text>
</comment>
<proteinExistence type="predicted"/>
<dbReference type="AlphaFoldDB" id="A0A2K3M8G2"/>
<reference evidence="1 2" key="2">
    <citation type="journal article" date="2017" name="Front. Plant Sci.">
        <title>Gene Classification and Mining of Molecular Markers Useful in Red Clover (Trifolium pratense) Breeding.</title>
        <authorList>
            <person name="Istvanek J."/>
            <person name="Dluhosova J."/>
            <person name="Dluhos P."/>
            <person name="Patkova L."/>
            <person name="Nedelnik J."/>
            <person name="Repkova J."/>
        </authorList>
    </citation>
    <scope>NUCLEOTIDE SEQUENCE [LARGE SCALE GENOMIC DNA]</scope>
    <source>
        <strain evidence="2">cv. Tatra</strain>
        <tissue evidence="1">Young leaves</tissue>
    </source>
</reference>